<sequence>MTPTQRTCRRRNRCGGRITERRHSSSKNRNLETTHYARQPGGAAPKGITDLTTYPTSEEKGLQTLGGEETGREPAERGDWRWKSGGRGGAGSLSGKRWKSGDEERARRGKIGGRGGAGPGASDGQTEERLGHSCLWWDALEERHGYARWQSLVEDKDLGLAEIVRQEMNLPVINGPFVGVGNQASDCANTEYSANESSEAPISNQSNPDYNMLNQFREVQRRIVDFIRKRYHLLDKAMNAELLRERHVRTRDCDHVHGGWRGKSWRREEDPFLEPLGAMVRRRKQPSISRGEVTVLRYRGVDALAASIGAGRVSVSVRDT</sequence>
<feature type="compositionally biased region" description="Basic and acidic residues" evidence="1">
    <location>
        <begin position="69"/>
        <end position="82"/>
    </location>
</feature>
<keyword evidence="3" id="KW-1185">Reference proteome</keyword>
<comment type="caution">
    <text evidence="2">The sequence shown here is derived from an EMBL/GenBank/DDBJ whole genome shotgun (WGS) entry which is preliminary data.</text>
</comment>
<dbReference type="AlphaFoldDB" id="A0AAP0B1B9"/>
<name>A0AAP0B1B9_9ASPA</name>
<dbReference type="EMBL" id="JBBWWQ010000017">
    <property type="protein sequence ID" value="KAK8923553.1"/>
    <property type="molecule type" value="Genomic_DNA"/>
</dbReference>
<proteinExistence type="predicted"/>
<dbReference type="Proteomes" id="UP001418222">
    <property type="component" value="Unassembled WGS sequence"/>
</dbReference>
<feature type="compositionally biased region" description="Gly residues" evidence="1">
    <location>
        <begin position="112"/>
        <end position="121"/>
    </location>
</feature>
<evidence type="ECO:0000313" key="3">
    <source>
        <dbReference type="Proteomes" id="UP001418222"/>
    </source>
</evidence>
<evidence type="ECO:0000313" key="2">
    <source>
        <dbReference type="EMBL" id="KAK8923553.1"/>
    </source>
</evidence>
<accession>A0AAP0B1B9</accession>
<gene>
    <name evidence="2" type="primary">PKL</name>
    <name evidence="2" type="ORF">KSP39_PZI019395</name>
</gene>
<feature type="region of interest" description="Disordered" evidence="1">
    <location>
        <begin position="1"/>
        <end position="128"/>
    </location>
</feature>
<reference evidence="2 3" key="1">
    <citation type="journal article" date="2022" name="Nat. Plants">
        <title>Genomes of leafy and leafless Platanthera orchids illuminate the evolution of mycoheterotrophy.</title>
        <authorList>
            <person name="Li M.H."/>
            <person name="Liu K.W."/>
            <person name="Li Z."/>
            <person name="Lu H.C."/>
            <person name="Ye Q.L."/>
            <person name="Zhang D."/>
            <person name="Wang J.Y."/>
            <person name="Li Y.F."/>
            <person name="Zhong Z.M."/>
            <person name="Liu X."/>
            <person name="Yu X."/>
            <person name="Liu D.K."/>
            <person name="Tu X.D."/>
            <person name="Liu B."/>
            <person name="Hao Y."/>
            <person name="Liao X.Y."/>
            <person name="Jiang Y.T."/>
            <person name="Sun W.H."/>
            <person name="Chen J."/>
            <person name="Chen Y.Q."/>
            <person name="Ai Y."/>
            <person name="Zhai J.W."/>
            <person name="Wu S.S."/>
            <person name="Zhou Z."/>
            <person name="Hsiao Y.Y."/>
            <person name="Wu W.L."/>
            <person name="Chen Y.Y."/>
            <person name="Lin Y.F."/>
            <person name="Hsu J.L."/>
            <person name="Li C.Y."/>
            <person name="Wang Z.W."/>
            <person name="Zhao X."/>
            <person name="Zhong W.Y."/>
            <person name="Ma X.K."/>
            <person name="Ma L."/>
            <person name="Huang J."/>
            <person name="Chen G.Z."/>
            <person name="Huang M.Z."/>
            <person name="Huang L."/>
            <person name="Peng D.H."/>
            <person name="Luo Y.B."/>
            <person name="Zou S.Q."/>
            <person name="Chen S.P."/>
            <person name="Lan S."/>
            <person name="Tsai W.C."/>
            <person name="Van de Peer Y."/>
            <person name="Liu Z.J."/>
        </authorList>
    </citation>
    <scope>NUCLEOTIDE SEQUENCE [LARGE SCALE GENOMIC DNA]</scope>
    <source>
        <strain evidence="2">Lor287</strain>
    </source>
</reference>
<protein>
    <submittedName>
        <fullName evidence="2">CHD3-type chromatin-remodeling factor PICKLE</fullName>
    </submittedName>
</protein>
<evidence type="ECO:0000256" key="1">
    <source>
        <dbReference type="SAM" id="MobiDB-lite"/>
    </source>
</evidence>
<organism evidence="2 3">
    <name type="scientific">Platanthera zijinensis</name>
    <dbReference type="NCBI Taxonomy" id="2320716"/>
    <lineage>
        <taxon>Eukaryota</taxon>
        <taxon>Viridiplantae</taxon>
        <taxon>Streptophyta</taxon>
        <taxon>Embryophyta</taxon>
        <taxon>Tracheophyta</taxon>
        <taxon>Spermatophyta</taxon>
        <taxon>Magnoliopsida</taxon>
        <taxon>Liliopsida</taxon>
        <taxon>Asparagales</taxon>
        <taxon>Orchidaceae</taxon>
        <taxon>Orchidoideae</taxon>
        <taxon>Orchideae</taxon>
        <taxon>Orchidinae</taxon>
        <taxon>Platanthera</taxon>
    </lineage>
</organism>